<dbReference type="AlphaFoldDB" id="A0AA39X465"/>
<feature type="region of interest" description="Disordered" evidence="1">
    <location>
        <begin position="34"/>
        <end position="54"/>
    </location>
</feature>
<accession>A0AA39X465</accession>
<dbReference type="Proteomes" id="UP001175000">
    <property type="component" value="Unassembled WGS sequence"/>
</dbReference>
<keyword evidence="3" id="KW-1185">Reference proteome</keyword>
<evidence type="ECO:0000256" key="1">
    <source>
        <dbReference type="SAM" id="MobiDB-lite"/>
    </source>
</evidence>
<sequence>MISWHDESCYRGDVSLIDGNQLFCMSCGSLTSPGDLEPGQAPPPPPLPSSHRTRLGLSWPSSVKFADVCIGKDGEDITDLVSEVVEGLHGAQVSDVAMSPADDGLETSTEDGQTMDEDSGDLDSIPVVSPLRPVFRNSGSLLKSLSLTGTDAIRILRLSKGTGSEPLHGALEVREVKYFPEYEALSYTWADASGNASRTKKLHLGREWRVFPITPNCEAALRCPRLPTKDGNV</sequence>
<feature type="region of interest" description="Disordered" evidence="1">
    <location>
        <begin position="92"/>
        <end position="123"/>
    </location>
</feature>
<name>A0AA39X465_9PEZI</name>
<reference evidence="2" key="1">
    <citation type="submission" date="2023-06" db="EMBL/GenBank/DDBJ databases">
        <title>Genome-scale phylogeny and comparative genomics of the fungal order Sordariales.</title>
        <authorList>
            <consortium name="Lawrence Berkeley National Laboratory"/>
            <person name="Hensen N."/>
            <person name="Bonometti L."/>
            <person name="Westerberg I."/>
            <person name="Brannstrom I.O."/>
            <person name="Guillou S."/>
            <person name="Cros-Aarteil S."/>
            <person name="Calhoun S."/>
            <person name="Haridas S."/>
            <person name="Kuo A."/>
            <person name="Mondo S."/>
            <person name="Pangilinan J."/>
            <person name="Riley R."/>
            <person name="Labutti K."/>
            <person name="Andreopoulos B."/>
            <person name="Lipzen A."/>
            <person name="Chen C."/>
            <person name="Yanf M."/>
            <person name="Daum C."/>
            <person name="Ng V."/>
            <person name="Clum A."/>
            <person name="Steindorff A."/>
            <person name="Ohm R."/>
            <person name="Martin F."/>
            <person name="Silar P."/>
            <person name="Natvig D."/>
            <person name="Lalanne C."/>
            <person name="Gautier V."/>
            <person name="Ament-Velasquez S.L."/>
            <person name="Kruys A."/>
            <person name="Hutchinson M.I."/>
            <person name="Powell A.J."/>
            <person name="Barry K."/>
            <person name="Miller A.N."/>
            <person name="Grigoriev I.V."/>
            <person name="Debuchy R."/>
            <person name="Gladieux P."/>
            <person name="Thoren M.H."/>
            <person name="Johannesson H."/>
        </authorList>
    </citation>
    <scope>NUCLEOTIDE SEQUENCE</scope>
    <source>
        <strain evidence="2">CBS 606.72</strain>
    </source>
</reference>
<gene>
    <name evidence="2" type="ORF">B0T14DRAFT_562845</name>
</gene>
<comment type="caution">
    <text evidence="2">The sequence shown here is derived from an EMBL/GenBank/DDBJ whole genome shotgun (WGS) entry which is preliminary data.</text>
</comment>
<evidence type="ECO:0000313" key="2">
    <source>
        <dbReference type="EMBL" id="KAK0626983.1"/>
    </source>
</evidence>
<organism evidence="2 3">
    <name type="scientific">Immersiella caudata</name>
    <dbReference type="NCBI Taxonomy" id="314043"/>
    <lineage>
        <taxon>Eukaryota</taxon>
        <taxon>Fungi</taxon>
        <taxon>Dikarya</taxon>
        <taxon>Ascomycota</taxon>
        <taxon>Pezizomycotina</taxon>
        <taxon>Sordariomycetes</taxon>
        <taxon>Sordariomycetidae</taxon>
        <taxon>Sordariales</taxon>
        <taxon>Lasiosphaeriaceae</taxon>
        <taxon>Immersiella</taxon>
    </lineage>
</organism>
<feature type="compositionally biased region" description="Acidic residues" evidence="1">
    <location>
        <begin position="103"/>
        <end position="121"/>
    </location>
</feature>
<evidence type="ECO:0000313" key="3">
    <source>
        <dbReference type="Proteomes" id="UP001175000"/>
    </source>
</evidence>
<protein>
    <submittedName>
        <fullName evidence="2">Uncharacterized protein</fullName>
    </submittedName>
</protein>
<dbReference type="EMBL" id="JAULSU010000002">
    <property type="protein sequence ID" value="KAK0626983.1"/>
    <property type="molecule type" value="Genomic_DNA"/>
</dbReference>
<proteinExistence type="predicted"/>